<comment type="caution">
    <text evidence="1">The sequence shown here is derived from an EMBL/GenBank/DDBJ whole genome shotgun (WGS) entry which is preliminary data.</text>
</comment>
<keyword evidence="2" id="KW-1185">Reference proteome</keyword>
<accession>A0A4Y9S874</accession>
<gene>
    <name evidence="1" type="ORF">E4L98_24930</name>
</gene>
<dbReference type="AlphaFoldDB" id="A0A4Y9S874"/>
<dbReference type="EMBL" id="SPVG01000245">
    <property type="protein sequence ID" value="TFW15943.1"/>
    <property type="molecule type" value="Genomic_DNA"/>
</dbReference>
<sequence>MMRRTPLKLDETSMVVLSAQGVNQLLSLAEQKPDAFVAAREAAAAGRKHLHPRINPGARIFRWFELSFRHGGISRWVTDLARNVAASDGDFPAPVVLLNSVRHATPSQVVVNIITQHIIFVDSFLLWNKGVAQ</sequence>
<dbReference type="Proteomes" id="UP000297729">
    <property type="component" value="Unassembled WGS sequence"/>
</dbReference>
<organism evidence="1 2">
    <name type="scientific">Duganella callida</name>
    <dbReference type="NCBI Taxonomy" id="2561932"/>
    <lineage>
        <taxon>Bacteria</taxon>
        <taxon>Pseudomonadati</taxon>
        <taxon>Pseudomonadota</taxon>
        <taxon>Betaproteobacteria</taxon>
        <taxon>Burkholderiales</taxon>
        <taxon>Oxalobacteraceae</taxon>
        <taxon>Telluria group</taxon>
        <taxon>Duganella</taxon>
    </lineage>
</organism>
<reference evidence="1 2" key="1">
    <citation type="submission" date="2019-03" db="EMBL/GenBank/DDBJ databases">
        <title>Draft Genome Sequence of Duganella callidus sp. nov., a Novel Duganella Species Isolated from Cultivated Soil.</title>
        <authorList>
            <person name="Raths R."/>
            <person name="Peta V."/>
            <person name="Bucking H."/>
        </authorList>
    </citation>
    <scope>NUCLEOTIDE SEQUENCE [LARGE SCALE GENOMIC DNA]</scope>
    <source>
        <strain evidence="1 2">DN04</strain>
    </source>
</reference>
<protein>
    <submittedName>
        <fullName evidence="1">Uncharacterized protein</fullName>
    </submittedName>
</protein>
<evidence type="ECO:0000313" key="2">
    <source>
        <dbReference type="Proteomes" id="UP000297729"/>
    </source>
</evidence>
<name>A0A4Y9S874_9BURK</name>
<evidence type="ECO:0000313" key="1">
    <source>
        <dbReference type="EMBL" id="TFW15943.1"/>
    </source>
</evidence>
<proteinExistence type="predicted"/>
<dbReference type="RefSeq" id="WP_135204229.1">
    <property type="nucleotide sequence ID" value="NZ_SPVG01000245.1"/>
</dbReference>